<dbReference type="AlphaFoldDB" id="A0A8T0IF53"/>
<gene>
    <name evidence="1" type="ORF">KC19_4G227200</name>
</gene>
<keyword evidence="2" id="KW-1185">Reference proteome</keyword>
<evidence type="ECO:0000313" key="2">
    <source>
        <dbReference type="Proteomes" id="UP000822688"/>
    </source>
</evidence>
<reference evidence="1" key="1">
    <citation type="submission" date="2020-06" db="EMBL/GenBank/DDBJ databases">
        <title>WGS assembly of Ceratodon purpureus strain R40.</title>
        <authorList>
            <person name="Carey S.B."/>
            <person name="Jenkins J."/>
            <person name="Shu S."/>
            <person name="Lovell J.T."/>
            <person name="Sreedasyam A."/>
            <person name="Maumus F."/>
            <person name="Tiley G.P."/>
            <person name="Fernandez-Pozo N."/>
            <person name="Barry K."/>
            <person name="Chen C."/>
            <person name="Wang M."/>
            <person name="Lipzen A."/>
            <person name="Daum C."/>
            <person name="Saski C.A."/>
            <person name="Payton A.C."/>
            <person name="Mcbreen J.C."/>
            <person name="Conrad R.E."/>
            <person name="Kollar L.M."/>
            <person name="Olsson S."/>
            <person name="Huttunen S."/>
            <person name="Landis J.B."/>
            <person name="Wickett N.J."/>
            <person name="Johnson M.G."/>
            <person name="Rensing S.A."/>
            <person name="Grimwood J."/>
            <person name="Schmutz J."/>
            <person name="Mcdaniel S.F."/>
        </authorList>
    </citation>
    <scope>NUCLEOTIDE SEQUENCE</scope>
    <source>
        <strain evidence="1">R40</strain>
    </source>
</reference>
<comment type="caution">
    <text evidence="1">The sequence shown here is derived from an EMBL/GenBank/DDBJ whole genome shotgun (WGS) entry which is preliminary data.</text>
</comment>
<sequence length="119" mass="13042">METTMGIDVIVVVVGGEDISDGLENASGSNARSRVRVVQGFVVLIHKSAEDCVWQWRHCDDRRRSRWRIVEGRASLTGSSCLFDGFDSEPSPFSDSSRGVTEGPTVSRQWWAIGPADAS</sequence>
<organism evidence="1 2">
    <name type="scientific">Ceratodon purpureus</name>
    <name type="common">Fire moss</name>
    <name type="synonym">Dicranum purpureum</name>
    <dbReference type="NCBI Taxonomy" id="3225"/>
    <lineage>
        <taxon>Eukaryota</taxon>
        <taxon>Viridiplantae</taxon>
        <taxon>Streptophyta</taxon>
        <taxon>Embryophyta</taxon>
        <taxon>Bryophyta</taxon>
        <taxon>Bryophytina</taxon>
        <taxon>Bryopsida</taxon>
        <taxon>Dicranidae</taxon>
        <taxon>Pseudoditrichales</taxon>
        <taxon>Ditrichaceae</taxon>
        <taxon>Ceratodon</taxon>
    </lineage>
</organism>
<accession>A0A8T0IF53</accession>
<name>A0A8T0IF53_CERPU</name>
<dbReference type="Proteomes" id="UP000822688">
    <property type="component" value="Chromosome 4"/>
</dbReference>
<protein>
    <submittedName>
        <fullName evidence="1">Uncharacterized protein</fullName>
    </submittedName>
</protein>
<dbReference type="EMBL" id="CM026424">
    <property type="protein sequence ID" value="KAG0581133.1"/>
    <property type="molecule type" value="Genomic_DNA"/>
</dbReference>
<proteinExistence type="predicted"/>
<evidence type="ECO:0000313" key="1">
    <source>
        <dbReference type="EMBL" id="KAG0581133.1"/>
    </source>
</evidence>